<dbReference type="Gene3D" id="2.40.160.170">
    <property type="match status" value="1"/>
</dbReference>
<protein>
    <submittedName>
        <fullName evidence="1">Ornithine uptake porin CarO type 1</fullName>
    </submittedName>
</protein>
<comment type="caution">
    <text evidence="1">The sequence shown here is derived from an EMBL/GenBank/DDBJ whole genome shotgun (WGS) entry which is preliminary data.</text>
</comment>
<dbReference type="InterPro" id="IPR011250">
    <property type="entry name" value="OMP/PagP_B-barrel"/>
</dbReference>
<keyword evidence="2" id="KW-1185">Reference proteome</keyword>
<evidence type="ECO:0000313" key="1">
    <source>
        <dbReference type="EMBL" id="GAA4096593.1"/>
    </source>
</evidence>
<evidence type="ECO:0000313" key="2">
    <source>
        <dbReference type="Proteomes" id="UP001500392"/>
    </source>
</evidence>
<dbReference type="SUPFAM" id="SSF56925">
    <property type="entry name" value="OMPA-like"/>
    <property type="match status" value="1"/>
</dbReference>
<name>A0ABP7WTQ3_9GAMM</name>
<reference evidence="2" key="1">
    <citation type="journal article" date="2019" name="Int. J. Syst. Evol. Microbiol.">
        <title>The Global Catalogue of Microorganisms (GCM) 10K type strain sequencing project: providing services to taxonomists for standard genome sequencing and annotation.</title>
        <authorList>
            <consortium name="The Broad Institute Genomics Platform"/>
            <consortium name="The Broad Institute Genome Sequencing Center for Infectious Disease"/>
            <person name="Wu L."/>
            <person name="Ma J."/>
        </authorList>
    </citation>
    <scope>NUCLEOTIDE SEQUENCE [LARGE SCALE GENOMIC DNA]</scope>
    <source>
        <strain evidence="2">JCM 17304</strain>
    </source>
</reference>
<sequence>MRRSPSSNPTHTALATAKLLGLSLLLFSVASSLKAEVSVSAHLATVGPGIELGYKFKPSFGLRAGWQQFETDFDFKPEDENGIPGDELNYAGDLDLANGSLLVDWYPNQATFRLTAGILLNNSSTKLTTNCQTNTGGLAAANNCEIGGDSAPGSDIGELRIAINFEENIAPYVGIGWAFQPDNNWHFNADLGLAYLGRADVDIQSSGSCNDSSACRAQLDDEERELEKDMESLEFFPVAKLGIGYRF</sequence>
<organism evidence="1 2">
    <name type="scientific">Zhongshania borealis</name>
    <dbReference type="NCBI Taxonomy" id="889488"/>
    <lineage>
        <taxon>Bacteria</taxon>
        <taxon>Pseudomonadati</taxon>
        <taxon>Pseudomonadota</taxon>
        <taxon>Gammaproteobacteria</taxon>
        <taxon>Cellvibrionales</taxon>
        <taxon>Spongiibacteraceae</taxon>
        <taxon>Zhongshania</taxon>
    </lineage>
</organism>
<dbReference type="EMBL" id="BAABDM010000003">
    <property type="protein sequence ID" value="GAA4096593.1"/>
    <property type="molecule type" value="Genomic_DNA"/>
</dbReference>
<dbReference type="Proteomes" id="UP001500392">
    <property type="component" value="Unassembled WGS sequence"/>
</dbReference>
<accession>A0ABP7WTQ3</accession>
<dbReference type="RefSeq" id="WP_344935626.1">
    <property type="nucleotide sequence ID" value="NZ_BAABDM010000003.1"/>
</dbReference>
<gene>
    <name evidence="1" type="primary">carO</name>
    <name evidence="1" type="ORF">GCM10022414_21280</name>
</gene>
<proteinExistence type="predicted"/>